<keyword evidence="5 9" id="KW-0067">ATP-binding</keyword>
<dbReference type="FunFam" id="3.40.1170.10:FF:000001">
    <property type="entry name" value="DNA mismatch repair protein MutS"/>
    <property type="match status" value="1"/>
</dbReference>
<keyword evidence="4 9" id="KW-0227">DNA damage</keyword>
<dbReference type="InterPro" id="IPR027417">
    <property type="entry name" value="P-loop_NTPase"/>
</dbReference>
<comment type="function">
    <text evidence="8 9">This protein is involved in the repair of mismatches in DNA. It is possible that it carries out the mismatch recognition step. This protein has a weak ATPase activity.</text>
</comment>
<dbReference type="InterPro" id="IPR036187">
    <property type="entry name" value="DNA_mismatch_repair_MutS_sf"/>
</dbReference>
<dbReference type="InterPro" id="IPR007860">
    <property type="entry name" value="DNA_mmatch_repair_MutS_con_dom"/>
</dbReference>
<dbReference type="NCBIfam" id="NF003810">
    <property type="entry name" value="PRK05399.1"/>
    <property type="match status" value="1"/>
</dbReference>
<keyword evidence="7 9" id="KW-0234">DNA repair</keyword>
<dbReference type="Pfam" id="PF05190">
    <property type="entry name" value="MutS_IV"/>
    <property type="match status" value="1"/>
</dbReference>
<dbReference type="GO" id="GO:0140664">
    <property type="term" value="F:ATP-dependent DNA damage sensor activity"/>
    <property type="evidence" value="ECO:0007669"/>
    <property type="project" value="InterPro"/>
</dbReference>
<organism evidence="12 13">
    <name type="scientific">candidate division TA06 bacterium</name>
    <dbReference type="NCBI Taxonomy" id="2250710"/>
    <lineage>
        <taxon>Bacteria</taxon>
        <taxon>Bacteria division TA06</taxon>
    </lineage>
</organism>
<dbReference type="SUPFAM" id="SSF48334">
    <property type="entry name" value="DNA repair protein MutS, domain III"/>
    <property type="match status" value="1"/>
</dbReference>
<dbReference type="Gene3D" id="3.40.1170.10">
    <property type="entry name" value="DNA repair protein MutS, domain I"/>
    <property type="match status" value="1"/>
</dbReference>
<dbReference type="InterPro" id="IPR016151">
    <property type="entry name" value="DNA_mismatch_repair_MutS_N"/>
</dbReference>
<evidence type="ECO:0000259" key="11">
    <source>
        <dbReference type="PROSITE" id="PS00486"/>
    </source>
</evidence>
<accession>A0A660SB12</accession>
<dbReference type="InterPro" id="IPR005748">
    <property type="entry name" value="DNA_mismatch_repair_MutS"/>
</dbReference>
<evidence type="ECO:0000256" key="10">
    <source>
        <dbReference type="RuleBase" id="RU003756"/>
    </source>
</evidence>
<comment type="caution">
    <text evidence="12">The sequence shown here is derived from an EMBL/GenBank/DDBJ whole genome shotgun (WGS) entry which is preliminary data.</text>
</comment>
<dbReference type="GO" id="GO:0005524">
    <property type="term" value="F:ATP binding"/>
    <property type="evidence" value="ECO:0007669"/>
    <property type="project" value="UniProtKB-UniRule"/>
</dbReference>
<dbReference type="PIRSF" id="PIRSF037677">
    <property type="entry name" value="DNA_mis_repair_Msh6"/>
    <property type="match status" value="1"/>
</dbReference>
<evidence type="ECO:0000256" key="7">
    <source>
        <dbReference type="ARBA" id="ARBA00023204"/>
    </source>
</evidence>
<evidence type="ECO:0000256" key="4">
    <source>
        <dbReference type="ARBA" id="ARBA00022763"/>
    </source>
</evidence>
<dbReference type="Pfam" id="PF05188">
    <property type="entry name" value="MutS_II"/>
    <property type="match status" value="1"/>
</dbReference>
<dbReference type="Pfam" id="PF05192">
    <property type="entry name" value="MutS_III"/>
    <property type="match status" value="1"/>
</dbReference>
<dbReference type="SUPFAM" id="SSF52540">
    <property type="entry name" value="P-loop containing nucleoside triphosphate hydrolases"/>
    <property type="match status" value="1"/>
</dbReference>
<dbReference type="SMART" id="SM00534">
    <property type="entry name" value="MUTSac"/>
    <property type="match status" value="1"/>
</dbReference>
<feature type="binding site" evidence="9">
    <location>
        <begin position="605"/>
        <end position="612"/>
    </location>
    <ligand>
        <name>ATP</name>
        <dbReference type="ChEBI" id="CHEBI:30616"/>
    </ligand>
</feature>
<dbReference type="GO" id="GO:0003684">
    <property type="term" value="F:damaged DNA binding"/>
    <property type="evidence" value="ECO:0007669"/>
    <property type="project" value="UniProtKB-UniRule"/>
</dbReference>
<dbReference type="EMBL" id="QNBC01000005">
    <property type="protein sequence ID" value="RKX67988.1"/>
    <property type="molecule type" value="Genomic_DNA"/>
</dbReference>
<dbReference type="PANTHER" id="PTHR11361">
    <property type="entry name" value="DNA MISMATCH REPAIR PROTEIN MUTS FAMILY MEMBER"/>
    <property type="match status" value="1"/>
</dbReference>
<evidence type="ECO:0000256" key="9">
    <source>
        <dbReference type="HAMAP-Rule" id="MF_00096"/>
    </source>
</evidence>
<dbReference type="GO" id="GO:0030983">
    <property type="term" value="F:mismatched DNA binding"/>
    <property type="evidence" value="ECO:0007669"/>
    <property type="project" value="InterPro"/>
</dbReference>
<dbReference type="PROSITE" id="PS00486">
    <property type="entry name" value="DNA_MISMATCH_REPAIR_2"/>
    <property type="match status" value="1"/>
</dbReference>
<dbReference type="SMART" id="SM00533">
    <property type="entry name" value="MUTSd"/>
    <property type="match status" value="1"/>
</dbReference>
<dbReference type="Proteomes" id="UP000282321">
    <property type="component" value="Unassembled WGS sequence"/>
</dbReference>
<evidence type="ECO:0000256" key="6">
    <source>
        <dbReference type="ARBA" id="ARBA00023125"/>
    </source>
</evidence>
<dbReference type="InterPro" id="IPR017261">
    <property type="entry name" value="DNA_mismatch_repair_MutS/MSH"/>
</dbReference>
<name>A0A660SB12_UNCT6</name>
<keyword evidence="3 9" id="KW-0547">Nucleotide-binding</keyword>
<dbReference type="HAMAP" id="MF_00096">
    <property type="entry name" value="MutS"/>
    <property type="match status" value="1"/>
</dbReference>
<comment type="similarity">
    <text evidence="1 9 10">Belongs to the DNA mismatch repair MutS family.</text>
</comment>
<evidence type="ECO:0000256" key="3">
    <source>
        <dbReference type="ARBA" id="ARBA00022741"/>
    </source>
</evidence>
<sequence>MTDKKRNITPLMKQYLEIKRKHKDAILLFRMGDFYETFFEDANITSKVLNIVLTKRSTEKNKDTAPPLAGFPVKAKDIYISKLVKAGYKVAICEQLENPKLAKGIVKRGVTEIITSGTILDDTLLKEKEYNYLMSIYKDNDTFYIAYIDISIAILNVMKTDKDSLPGEIDRISPVEIIYPDNINFENNIAKPYTSIVFDREFAEKELCEYFKVANLDGFGLKESGYISACGGLLSYLQEIKMETLPRIESINLIDTSDFAILDKKTMDTLDVLPGAETEKPSLLKIIDYTVTTMGSRKLREWLTFPLIDKNRIYERQEAVGELTNDNRILNELTSKLKNISDIERLNSKITNARIHPLQLIAFNNSLKIIKSIVDEIVFETPLLKRLKERLKFDYSIVEIIEKRMNGTDVSEYGGYIKTGFNEELDRLREIAFNGKNWIANYQSEERIRAGIPNLKIKYNNVFGYFIEVSKSHTGKVPEDYIRKQTLVNSERYYTEKLKKFETEVLSAEERAEKLEEELYAELLKELNKYSKSIVQVSKAISEIDCICSLAKYALSTHTAKPKLSDNSCIYVKNGRHPIVEKYTESFVPNDIHIDSDERIMLLTGPNMAGKSTYLREIGLIAILTQIGSFVPADEIEIGIFDRILTRIGASDDLSKGISTFLAEMVETAFILHTATSRSLVLLDEIGRGTSTYDGMSIAWATIEYIHNNANRNPLTVFATHYHELTRLENYLPHLRNYCLSVKEWQDKVIFLRKVVRGKSDRSYGIYVAKLAGIPENVIKRSNEILEMLEEEGKITFRKLESKKETAYQMELFDKRSHIISMIKSIDINSMTPVESLNFLNKLIKEIEDLN</sequence>
<reference evidence="12 13" key="1">
    <citation type="submission" date="2018-06" db="EMBL/GenBank/DDBJ databases">
        <title>Extensive metabolic versatility and redundancy in microbially diverse, dynamic hydrothermal sediments.</title>
        <authorList>
            <person name="Dombrowski N."/>
            <person name="Teske A."/>
            <person name="Baker B.J."/>
        </authorList>
    </citation>
    <scope>NUCLEOTIDE SEQUENCE [LARGE SCALE GENOMIC DNA]</scope>
    <source>
        <strain evidence="12">B35_G9</strain>
    </source>
</reference>
<dbReference type="CDD" id="cd03284">
    <property type="entry name" value="ABC_MutS1"/>
    <property type="match status" value="1"/>
</dbReference>
<dbReference type="InterPro" id="IPR007695">
    <property type="entry name" value="DNA_mismatch_repair_MutS-lik_N"/>
</dbReference>
<evidence type="ECO:0000313" key="13">
    <source>
        <dbReference type="Proteomes" id="UP000282321"/>
    </source>
</evidence>
<dbReference type="SUPFAM" id="SSF53150">
    <property type="entry name" value="DNA repair protein MutS, domain II"/>
    <property type="match status" value="1"/>
</dbReference>
<dbReference type="InterPro" id="IPR045076">
    <property type="entry name" value="MutS"/>
</dbReference>
<feature type="domain" description="DNA mismatch repair proteins mutS family" evidence="11">
    <location>
        <begin position="679"/>
        <end position="695"/>
    </location>
</feature>
<proteinExistence type="inferred from homology"/>
<gene>
    <name evidence="9" type="primary">mutS</name>
    <name evidence="12" type="ORF">DRP44_00840</name>
</gene>
<dbReference type="NCBIfam" id="TIGR01070">
    <property type="entry name" value="mutS1"/>
    <property type="match status" value="1"/>
</dbReference>
<dbReference type="Pfam" id="PF00488">
    <property type="entry name" value="MutS_V"/>
    <property type="match status" value="1"/>
</dbReference>
<dbReference type="AlphaFoldDB" id="A0A660SB12"/>
<dbReference type="Gene3D" id="3.40.50.300">
    <property type="entry name" value="P-loop containing nucleotide triphosphate hydrolases"/>
    <property type="match status" value="1"/>
</dbReference>
<dbReference type="Pfam" id="PF01624">
    <property type="entry name" value="MutS_I"/>
    <property type="match status" value="1"/>
</dbReference>
<evidence type="ECO:0000256" key="5">
    <source>
        <dbReference type="ARBA" id="ARBA00022840"/>
    </source>
</evidence>
<dbReference type="Gene3D" id="1.10.1420.10">
    <property type="match status" value="2"/>
</dbReference>
<evidence type="ECO:0000256" key="2">
    <source>
        <dbReference type="ARBA" id="ARBA00021982"/>
    </source>
</evidence>
<dbReference type="InterPro" id="IPR036678">
    <property type="entry name" value="MutS_con_dom_sf"/>
</dbReference>
<dbReference type="FunFam" id="3.40.50.300:FF:000870">
    <property type="entry name" value="MutS protein homolog 4"/>
    <property type="match status" value="1"/>
</dbReference>
<dbReference type="GO" id="GO:0005829">
    <property type="term" value="C:cytosol"/>
    <property type="evidence" value="ECO:0007669"/>
    <property type="project" value="TreeGrafter"/>
</dbReference>
<evidence type="ECO:0000313" key="12">
    <source>
        <dbReference type="EMBL" id="RKX67988.1"/>
    </source>
</evidence>
<dbReference type="SUPFAM" id="SSF55271">
    <property type="entry name" value="DNA repair protein MutS, domain I"/>
    <property type="match status" value="1"/>
</dbReference>
<evidence type="ECO:0000256" key="1">
    <source>
        <dbReference type="ARBA" id="ARBA00006271"/>
    </source>
</evidence>
<dbReference type="InterPro" id="IPR000432">
    <property type="entry name" value="DNA_mismatch_repair_MutS_C"/>
</dbReference>
<protein>
    <recommendedName>
        <fullName evidence="2 9">DNA mismatch repair protein MutS</fullName>
    </recommendedName>
</protein>
<dbReference type="PANTHER" id="PTHR11361:SF34">
    <property type="entry name" value="DNA MISMATCH REPAIR PROTEIN MSH1, MITOCHONDRIAL"/>
    <property type="match status" value="1"/>
</dbReference>
<keyword evidence="6 9" id="KW-0238">DNA-binding</keyword>
<dbReference type="InterPro" id="IPR007861">
    <property type="entry name" value="DNA_mismatch_repair_MutS_clamp"/>
</dbReference>
<dbReference type="InterPro" id="IPR007696">
    <property type="entry name" value="DNA_mismatch_repair_MutS_core"/>
</dbReference>
<evidence type="ECO:0000256" key="8">
    <source>
        <dbReference type="ARBA" id="ARBA00024647"/>
    </source>
</evidence>
<dbReference type="GO" id="GO:0006298">
    <property type="term" value="P:mismatch repair"/>
    <property type="evidence" value="ECO:0007669"/>
    <property type="project" value="UniProtKB-UniRule"/>
</dbReference>
<dbReference type="Gene3D" id="3.30.420.110">
    <property type="entry name" value="MutS, connector domain"/>
    <property type="match status" value="1"/>
</dbReference>